<comment type="similarity">
    <text evidence="1">Belongs to the initiator RepB protein family.</text>
</comment>
<organism evidence="3 4">
    <name type="scientific">Undibacterium seohonense</name>
    <dbReference type="NCBI Taxonomy" id="1344950"/>
    <lineage>
        <taxon>Bacteria</taxon>
        <taxon>Pseudomonadati</taxon>
        <taxon>Pseudomonadota</taxon>
        <taxon>Betaproteobacteria</taxon>
        <taxon>Burkholderiales</taxon>
        <taxon>Oxalobacteraceae</taxon>
        <taxon>Undibacterium</taxon>
    </lineage>
</organism>
<dbReference type="InterPro" id="IPR000525">
    <property type="entry name" value="Initiator_Rep_WH1"/>
</dbReference>
<dbReference type="SUPFAM" id="SSF46785">
    <property type="entry name" value="Winged helix' DNA-binding domain"/>
    <property type="match status" value="1"/>
</dbReference>
<dbReference type="Proteomes" id="UP000648257">
    <property type="component" value="Unassembled WGS sequence"/>
</dbReference>
<proteinExistence type="inferred from homology"/>
<dbReference type="InterPro" id="IPR036390">
    <property type="entry name" value="WH_DNA-bd_sf"/>
</dbReference>
<comment type="caution">
    <text evidence="3">The sequence shown here is derived from an EMBL/GenBank/DDBJ whole genome shotgun (WGS) entry which is preliminary data.</text>
</comment>
<keyword evidence="4" id="KW-1185">Reference proteome</keyword>
<evidence type="ECO:0000256" key="1">
    <source>
        <dbReference type="ARBA" id="ARBA00038283"/>
    </source>
</evidence>
<reference evidence="3 4" key="1">
    <citation type="submission" date="2020-08" db="EMBL/GenBank/DDBJ databases">
        <title>Novel species isolated from subtropical streams in China.</title>
        <authorList>
            <person name="Lu H."/>
        </authorList>
    </citation>
    <scope>NUCLEOTIDE SEQUENCE [LARGE SCALE GENOMIC DNA]</scope>
    <source>
        <strain evidence="3 4">KACC 16656</strain>
    </source>
</reference>
<dbReference type="Pfam" id="PF01051">
    <property type="entry name" value="Rep3_N"/>
    <property type="match status" value="1"/>
</dbReference>
<dbReference type="InterPro" id="IPR036388">
    <property type="entry name" value="WH-like_DNA-bd_sf"/>
</dbReference>
<feature type="domain" description="Initiator Rep protein WH1" evidence="2">
    <location>
        <begin position="12"/>
        <end position="154"/>
    </location>
</feature>
<dbReference type="Gene3D" id="1.10.10.10">
    <property type="entry name" value="Winged helix-like DNA-binding domain superfamily/Winged helix DNA-binding domain"/>
    <property type="match status" value="1"/>
</dbReference>
<name>A0ABR6XA01_9BURK</name>
<evidence type="ECO:0000313" key="4">
    <source>
        <dbReference type="Proteomes" id="UP000648257"/>
    </source>
</evidence>
<evidence type="ECO:0000313" key="3">
    <source>
        <dbReference type="EMBL" id="MBC3809651.1"/>
    </source>
</evidence>
<dbReference type="EMBL" id="JACOFW010000045">
    <property type="protein sequence ID" value="MBC3809651.1"/>
    <property type="molecule type" value="Genomic_DNA"/>
</dbReference>
<gene>
    <name evidence="3" type="ORF">H8K52_20135</name>
</gene>
<sequence>MTTEILSTKKELKKHVATIHTSGVLSFSERKLLNVLLLNAFDNLLDKRIHSIPVKLLMPLIGWTDSSNTVDLKKSLSKLTTTEVKFDLLGDSKEEWGTTAFLAHAKIKDGICTYEYSSFLSTKMANPEIYGTINISMQNQFSGGYALNLYENCKRFRKVGSTGFIEVNKWRDLLGASAAMYDDFRHFSNHVIKKAMNEINKVSDIHIEVEYQRHIRKVTHLRFLITDNSQRSIYEIAMETQENGLNLLRETAAYKRLFEHGIGDKLALSMINEQGESRVIDLIEYVENKDKKKQIKGSTAGYIRTLANVGAIIKPTYEINKTKNEIEANASINKIDNAEIQKQATFKKFLKDMTLEQKRDWVTKYFATEGLGRESFFNAEKCEFSKGEPNIHFMNWMRAQFAT</sequence>
<evidence type="ECO:0000259" key="2">
    <source>
        <dbReference type="Pfam" id="PF01051"/>
    </source>
</evidence>
<dbReference type="Pfam" id="PF21205">
    <property type="entry name" value="Rep3_C"/>
    <property type="match status" value="1"/>
</dbReference>
<dbReference type="RefSeq" id="WP_186924708.1">
    <property type="nucleotide sequence ID" value="NZ_JACOFW010000045.1"/>
</dbReference>
<protein>
    <submittedName>
        <fullName evidence="3">Replication initiation protein</fullName>
    </submittedName>
</protein>
<accession>A0ABR6XA01</accession>